<dbReference type="Gene3D" id="3.40.50.150">
    <property type="entry name" value="Vaccinia Virus protein VP39"/>
    <property type="match status" value="1"/>
</dbReference>
<sequence>MQPTGIYTPWEEDEAFHTIFNRIRDFTVVEIGRCWELYDLVFQTSHLEGIILEVGCWKGGSGVVLAQASRLCDPATPVYLCDTFEGTVKGGEVDGEYVKDGCFNEATVAGVQKLVFKYNLQNIKILEGVFPEDTSEYIKEDKIRFCHIDVDTYQSAKDIYEWVWPRLSVGGVLVYDDYGNLPTPGIREHINEIKHNPDRVFVYNVNEHAILTKRS</sequence>
<dbReference type="InterPro" id="IPR008884">
    <property type="entry name" value="TylF_MeTrfase"/>
</dbReference>
<gene>
    <name evidence="1" type="ORF">LCGC14_1940410</name>
</gene>
<evidence type="ECO:0000313" key="1">
    <source>
        <dbReference type="EMBL" id="KKL86871.1"/>
    </source>
</evidence>
<dbReference type="InterPro" id="IPR029063">
    <property type="entry name" value="SAM-dependent_MTases_sf"/>
</dbReference>
<dbReference type="EMBL" id="LAZR01020990">
    <property type="protein sequence ID" value="KKL86871.1"/>
    <property type="molecule type" value="Genomic_DNA"/>
</dbReference>
<comment type="caution">
    <text evidence="1">The sequence shown here is derived from an EMBL/GenBank/DDBJ whole genome shotgun (WGS) entry which is preliminary data.</text>
</comment>
<accession>A0A0F9G903</accession>
<organism evidence="1">
    <name type="scientific">marine sediment metagenome</name>
    <dbReference type="NCBI Taxonomy" id="412755"/>
    <lineage>
        <taxon>unclassified sequences</taxon>
        <taxon>metagenomes</taxon>
        <taxon>ecological metagenomes</taxon>
    </lineage>
</organism>
<dbReference type="PANTHER" id="PTHR40036:SF1">
    <property type="entry name" value="MACROCIN O-METHYLTRANSFERASE"/>
    <property type="match status" value="1"/>
</dbReference>
<protein>
    <recommendedName>
        <fullName evidence="2">Methyltransferase</fullName>
    </recommendedName>
</protein>
<dbReference type="AlphaFoldDB" id="A0A0F9G903"/>
<name>A0A0F9G903_9ZZZZ</name>
<dbReference type="Pfam" id="PF05711">
    <property type="entry name" value="TylF"/>
    <property type="match status" value="1"/>
</dbReference>
<dbReference type="SUPFAM" id="SSF53335">
    <property type="entry name" value="S-adenosyl-L-methionine-dependent methyltransferases"/>
    <property type="match status" value="1"/>
</dbReference>
<dbReference type="PANTHER" id="PTHR40036">
    <property type="entry name" value="MACROCIN O-METHYLTRANSFERASE"/>
    <property type="match status" value="1"/>
</dbReference>
<reference evidence="1" key="1">
    <citation type="journal article" date="2015" name="Nature">
        <title>Complex archaea that bridge the gap between prokaryotes and eukaryotes.</title>
        <authorList>
            <person name="Spang A."/>
            <person name="Saw J.H."/>
            <person name="Jorgensen S.L."/>
            <person name="Zaremba-Niedzwiedzka K."/>
            <person name="Martijn J."/>
            <person name="Lind A.E."/>
            <person name="van Eijk R."/>
            <person name="Schleper C."/>
            <person name="Guy L."/>
            <person name="Ettema T.J."/>
        </authorList>
    </citation>
    <scope>NUCLEOTIDE SEQUENCE</scope>
</reference>
<evidence type="ECO:0008006" key="2">
    <source>
        <dbReference type="Google" id="ProtNLM"/>
    </source>
</evidence>
<proteinExistence type="predicted"/>